<evidence type="ECO:0000256" key="1">
    <source>
        <dbReference type="ARBA" id="ARBA00004651"/>
    </source>
</evidence>
<evidence type="ECO:0000256" key="6">
    <source>
        <dbReference type="SAM" id="MobiDB-lite"/>
    </source>
</evidence>
<feature type="transmembrane region" description="Helical" evidence="7">
    <location>
        <begin position="229"/>
        <end position="252"/>
    </location>
</feature>
<dbReference type="Pfam" id="PF07690">
    <property type="entry name" value="MFS_1"/>
    <property type="match status" value="1"/>
</dbReference>
<feature type="transmembrane region" description="Helical" evidence="7">
    <location>
        <begin position="51"/>
        <end position="72"/>
    </location>
</feature>
<accession>A0ABN3UP06</accession>
<dbReference type="Proteomes" id="UP001501842">
    <property type="component" value="Unassembled WGS sequence"/>
</dbReference>
<dbReference type="InterPro" id="IPR011701">
    <property type="entry name" value="MFS"/>
</dbReference>
<evidence type="ECO:0000256" key="4">
    <source>
        <dbReference type="ARBA" id="ARBA00022989"/>
    </source>
</evidence>
<dbReference type="RefSeq" id="WP_344455985.1">
    <property type="nucleotide sequence ID" value="NZ_BAAATZ010000032.1"/>
</dbReference>
<comment type="subcellular location">
    <subcellularLocation>
        <location evidence="1">Cell membrane</location>
        <topology evidence="1">Multi-pass membrane protein</topology>
    </subcellularLocation>
</comment>
<keyword evidence="4 7" id="KW-1133">Transmembrane helix</keyword>
<keyword evidence="2" id="KW-1003">Cell membrane</keyword>
<dbReference type="InterPro" id="IPR020846">
    <property type="entry name" value="MFS_dom"/>
</dbReference>
<feature type="region of interest" description="Disordered" evidence="6">
    <location>
        <begin position="407"/>
        <end position="439"/>
    </location>
</feature>
<dbReference type="Gene3D" id="1.20.1250.20">
    <property type="entry name" value="MFS general substrate transporter like domains"/>
    <property type="match status" value="1"/>
</dbReference>
<feature type="transmembrane region" description="Helical" evidence="7">
    <location>
        <begin position="20"/>
        <end position="45"/>
    </location>
</feature>
<proteinExistence type="predicted"/>
<protein>
    <recommendedName>
        <fullName evidence="8">Major facilitator superfamily (MFS) profile domain-containing protein</fullName>
    </recommendedName>
</protein>
<evidence type="ECO:0000256" key="5">
    <source>
        <dbReference type="ARBA" id="ARBA00023136"/>
    </source>
</evidence>
<evidence type="ECO:0000313" key="10">
    <source>
        <dbReference type="Proteomes" id="UP001501842"/>
    </source>
</evidence>
<feature type="domain" description="Major facilitator superfamily (MFS) profile" evidence="8">
    <location>
        <begin position="19"/>
        <end position="405"/>
    </location>
</feature>
<evidence type="ECO:0000256" key="3">
    <source>
        <dbReference type="ARBA" id="ARBA00022692"/>
    </source>
</evidence>
<dbReference type="CDD" id="cd06173">
    <property type="entry name" value="MFS_MefA_like"/>
    <property type="match status" value="1"/>
</dbReference>
<dbReference type="EMBL" id="BAAATZ010000032">
    <property type="protein sequence ID" value="GAA2736217.1"/>
    <property type="molecule type" value="Genomic_DNA"/>
</dbReference>
<sequence>MTTTAVSDPDTRPPTPWGRLVALVLGQGLALTGDYALIVALAWTAVQHGGAGAITLLTLAAAVPRALALIFGGAFADLHGPRFVLLRTTSARAVLLAAGAATMLTVDAFWPLVVLAAVEGALLGLGSPSFGSLIPELADGDRLDRANSLYATVLRLSPIIGTPLGAALIGVGEIWHALALVTLTCAVSFGSLVYVTKGFPEPAPQRGESLLRRSGDGLRLLAGNARLRWMFVCAFCLDMSFGWPVEVALPVLARERDWGVEAIGIAVAAFSAGALLTGLAGTMIAHRIPLWIRLVATGAGIAVGIAAMSLMPSVLALSAVGFAVGVLSGFNGPTIVTLYQQAAPRARMGAAMSMLSLAGIATVPASIALFGGLSLVLGLTTTWLLCGAVALIGPVAAVLALRSPVQAGGPEAEPDAAPPAGEDVTTQESQFALEMEKVR</sequence>
<comment type="caution">
    <text evidence="9">The sequence shown here is derived from an EMBL/GenBank/DDBJ whole genome shotgun (WGS) entry which is preliminary data.</text>
</comment>
<reference evidence="9 10" key="1">
    <citation type="journal article" date="2019" name="Int. J. Syst. Evol. Microbiol.">
        <title>The Global Catalogue of Microorganisms (GCM) 10K type strain sequencing project: providing services to taxonomists for standard genome sequencing and annotation.</title>
        <authorList>
            <consortium name="The Broad Institute Genomics Platform"/>
            <consortium name="The Broad Institute Genome Sequencing Center for Infectious Disease"/>
            <person name="Wu L."/>
            <person name="Ma J."/>
        </authorList>
    </citation>
    <scope>NUCLEOTIDE SEQUENCE [LARGE SCALE GENOMIC DNA]</scope>
    <source>
        <strain evidence="9 10">JCM 8201</strain>
    </source>
</reference>
<keyword evidence="5 7" id="KW-0472">Membrane</keyword>
<dbReference type="PROSITE" id="PS50850">
    <property type="entry name" value="MFS"/>
    <property type="match status" value="1"/>
</dbReference>
<feature type="transmembrane region" description="Helical" evidence="7">
    <location>
        <begin position="316"/>
        <end position="339"/>
    </location>
</feature>
<dbReference type="PANTHER" id="PTHR23513:SF6">
    <property type="entry name" value="MAJOR FACILITATOR SUPERFAMILY ASSOCIATED DOMAIN-CONTAINING PROTEIN"/>
    <property type="match status" value="1"/>
</dbReference>
<name>A0ABN3UP06_9ACTN</name>
<dbReference type="InterPro" id="IPR036259">
    <property type="entry name" value="MFS_trans_sf"/>
</dbReference>
<organism evidence="9 10">
    <name type="scientific">Actinocorallia aurantiaca</name>
    <dbReference type="NCBI Taxonomy" id="46204"/>
    <lineage>
        <taxon>Bacteria</taxon>
        <taxon>Bacillati</taxon>
        <taxon>Actinomycetota</taxon>
        <taxon>Actinomycetes</taxon>
        <taxon>Streptosporangiales</taxon>
        <taxon>Thermomonosporaceae</taxon>
        <taxon>Actinocorallia</taxon>
    </lineage>
</organism>
<dbReference type="PANTHER" id="PTHR23513">
    <property type="entry name" value="INTEGRAL MEMBRANE EFFLUX PROTEIN-RELATED"/>
    <property type="match status" value="1"/>
</dbReference>
<gene>
    <name evidence="9" type="ORF">GCM10010439_62760</name>
</gene>
<feature type="transmembrane region" description="Helical" evidence="7">
    <location>
        <begin position="174"/>
        <end position="196"/>
    </location>
</feature>
<evidence type="ECO:0000313" key="9">
    <source>
        <dbReference type="EMBL" id="GAA2736217.1"/>
    </source>
</evidence>
<dbReference type="SUPFAM" id="SSF103473">
    <property type="entry name" value="MFS general substrate transporter"/>
    <property type="match status" value="1"/>
</dbReference>
<feature type="transmembrane region" description="Helical" evidence="7">
    <location>
        <begin position="290"/>
        <end position="310"/>
    </location>
</feature>
<evidence type="ECO:0000259" key="8">
    <source>
        <dbReference type="PROSITE" id="PS50850"/>
    </source>
</evidence>
<evidence type="ECO:0000256" key="7">
    <source>
        <dbReference type="SAM" id="Phobius"/>
    </source>
</evidence>
<keyword evidence="10" id="KW-1185">Reference proteome</keyword>
<evidence type="ECO:0000256" key="2">
    <source>
        <dbReference type="ARBA" id="ARBA00022475"/>
    </source>
</evidence>
<feature type="transmembrane region" description="Helical" evidence="7">
    <location>
        <begin position="93"/>
        <end position="118"/>
    </location>
</feature>
<feature type="transmembrane region" description="Helical" evidence="7">
    <location>
        <begin position="258"/>
        <end position="278"/>
    </location>
</feature>
<feature type="transmembrane region" description="Helical" evidence="7">
    <location>
        <begin position="351"/>
        <end position="376"/>
    </location>
</feature>
<keyword evidence="3 7" id="KW-0812">Transmembrane</keyword>
<feature type="transmembrane region" description="Helical" evidence="7">
    <location>
        <begin position="382"/>
        <end position="401"/>
    </location>
</feature>